<organism evidence="2 3">
    <name type="scientific">Mesorhizobium dulcispinae</name>
    <dbReference type="NCBI Taxonomy" id="3072316"/>
    <lineage>
        <taxon>Bacteria</taxon>
        <taxon>Pseudomonadati</taxon>
        <taxon>Pseudomonadota</taxon>
        <taxon>Alphaproteobacteria</taxon>
        <taxon>Hyphomicrobiales</taxon>
        <taxon>Phyllobacteriaceae</taxon>
        <taxon>Mesorhizobium</taxon>
    </lineage>
</organism>
<reference evidence="2 3" key="1">
    <citation type="submission" date="2023-08" db="EMBL/GenBank/DDBJ databases">
        <title>Implementing the SeqCode for naming new Mesorhizobium species isolated from Vachellia karroo root nodules.</title>
        <authorList>
            <person name="Van Lill M."/>
        </authorList>
    </citation>
    <scope>NUCLEOTIDE SEQUENCE [LARGE SCALE GENOMIC DNA]</scope>
    <source>
        <strain evidence="2 3">VK23A</strain>
    </source>
</reference>
<proteinExistence type="predicted"/>
<gene>
    <name evidence="2" type="ORF">RFM27_11250</name>
</gene>
<dbReference type="Gene3D" id="2.60.40.3440">
    <property type="match status" value="1"/>
</dbReference>
<keyword evidence="1" id="KW-0732">Signal</keyword>
<keyword evidence="3" id="KW-1185">Reference proteome</keyword>
<accession>A0ABU4XCZ1</accession>
<name>A0ABU4XCZ1_9HYPH</name>
<feature type="chain" id="PRO_5046158370" evidence="1">
    <location>
        <begin position="32"/>
        <end position="127"/>
    </location>
</feature>
<protein>
    <submittedName>
        <fullName evidence="2">Uncharacterized protein</fullName>
    </submittedName>
</protein>
<dbReference type="RefSeq" id="WP_320315551.1">
    <property type="nucleotide sequence ID" value="NZ_JAVIIX010000002.1"/>
</dbReference>
<sequence>MARKYCFMISARLSVLALAAGLLGLATSARADDCPWQLRFWLGVDATGSAMVHSGQKCVFPMHASGTLSLKIISRPQHGVVTVLNRSVLAYQAQSGYKGTDTFVFAATGKSQVNHGQSTITMTMKVD</sequence>
<evidence type="ECO:0000313" key="3">
    <source>
        <dbReference type="Proteomes" id="UP001271780"/>
    </source>
</evidence>
<comment type="caution">
    <text evidence="2">The sequence shown here is derived from an EMBL/GenBank/DDBJ whole genome shotgun (WGS) entry which is preliminary data.</text>
</comment>
<dbReference type="Proteomes" id="UP001271780">
    <property type="component" value="Unassembled WGS sequence"/>
</dbReference>
<feature type="signal peptide" evidence="1">
    <location>
        <begin position="1"/>
        <end position="31"/>
    </location>
</feature>
<dbReference type="EMBL" id="JAVIIZ010000005">
    <property type="protein sequence ID" value="MDX8472651.1"/>
    <property type="molecule type" value="Genomic_DNA"/>
</dbReference>
<evidence type="ECO:0000256" key="1">
    <source>
        <dbReference type="SAM" id="SignalP"/>
    </source>
</evidence>
<evidence type="ECO:0000313" key="2">
    <source>
        <dbReference type="EMBL" id="MDX8472651.1"/>
    </source>
</evidence>